<dbReference type="SUPFAM" id="SSF81383">
    <property type="entry name" value="F-box domain"/>
    <property type="match status" value="1"/>
</dbReference>
<evidence type="ECO:0000313" key="4">
    <source>
        <dbReference type="Proteomes" id="UP000201566"/>
    </source>
</evidence>
<dbReference type="Proteomes" id="UP000201566">
    <property type="component" value="Segment"/>
</dbReference>
<dbReference type="GeneID" id="16511968"/>
<organism evidence="3 4">
    <name type="scientific">Pandoravirus dulcis</name>
    <dbReference type="NCBI Taxonomy" id="1349409"/>
    <lineage>
        <taxon>Viruses</taxon>
        <taxon>Pandoravirus</taxon>
    </lineage>
</organism>
<reference evidence="3 4" key="1">
    <citation type="journal article" date="2013" name="Science">
        <title>Pandoraviruses: amoeba viruses with genomes up to 2.5 Mb reaching that of parasitic eukaryotes.</title>
        <authorList>
            <person name="Philippe N."/>
            <person name="Legendre M."/>
            <person name="Doutre G."/>
            <person name="Coute Y."/>
            <person name="Poirot O."/>
            <person name="Lescot M."/>
            <person name="Arslan D."/>
            <person name="Seltzer V."/>
            <person name="Bertaux L."/>
            <person name="Bruley C."/>
            <person name="Garin J."/>
            <person name="Claverie J.M."/>
            <person name="Abergel C."/>
        </authorList>
    </citation>
    <scope>NUCLEOTIDE SEQUENCE [LARGE SCALE GENOMIC DNA]</scope>
    <source>
        <strain evidence="3">Melbourne</strain>
    </source>
</reference>
<evidence type="ECO:0000259" key="2">
    <source>
        <dbReference type="PROSITE" id="PS50181"/>
    </source>
</evidence>
<keyword evidence="1" id="KW-0677">Repeat</keyword>
<evidence type="ECO:0000256" key="1">
    <source>
        <dbReference type="ARBA" id="ARBA00022737"/>
    </source>
</evidence>
<name>S4VPP3_9VIRU</name>
<dbReference type="InterPro" id="IPR001646">
    <property type="entry name" value="5peptide_repeat"/>
</dbReference>
<gene>
    <name evidence="3" type="ORF">pdul_cds_269</name>
</gene>
<protein>
    <submittedName>
        <fullName evidence="3">Morn repeat domain containing protein</fullName>
    </submittedName>
</protein>
<dbReference type="Pfam" id="PF00805">
    <property type="entry name" value="Pentapeptide"/>
    <property type="match status" value="1"/>
</dbReference>
<dbReference type="RefSeq" id="YP_008318911.1">
    <property type="nucleotide sequence ID" value="NC_021858.1"/>
</dbReference>
<dbReference type="KEGG" id="vg:16511968"/>
<accession>S4VPP3</accession>
<proteinExistence type="predicted"/>
<dbReference type="SUPFAM" id="SSF82185">
    <property type="entry name" value="Histone H3 K4-specific methyltransferase SET7/9 N-terminal domain"/>
    <property type="match status" value="1"/>
</dbReference>
<dbReference type="EMBL" id="KC977570">
    <property type="protein sequence ID" value="AGO82242.1"/>
    <property type="molecule type" value="Genomic_DNA"/>
</dbReference>
<dbReference type="SMART" id="SM00698">
    <property type="entry name" value="MORN"/>
    <property type="match status" value="1"/>
</dbReference>
<dbReference type="Pfam" id="PF02493">
    <property type="entry name" value="MORN"/>
    <property type="match status" value="1"/>
</dbReference>
<dbReference type="PROSITE" id="PS50181">
    <property type="entry name" value="FBOX"/>
    <property type="match status" value="1"/>
</dbReference>
<dbReference type="Gene3D" id="1.20.1280.50">
    <property type="match status" value="1"/>
</dbReference>
<dbReference type="InterPro" id="IPR036047">
    <property type="entry name" value="F-box-like_dom_sf"/>
</dbReference>
<dbReference type="SUPFAM" id="SSF141571">
    <property type="entry name" value="Pentapeptide repeat-like"/>
    <property type="match status" value="1"/>
</dbReference>
<dbReference type="InterPro" id="IPR001810">
    <property type="entry name" value="F-box_dom"/>
</dbReference>
<dbReference type="Gene3D" id="2.160.20.80">
    <property type="entry name" value="E3 ubiquitin-protein ligase SopA"/>
    <property type="match status" value="1"/>
</dbReference>
<feature type="domain" description="F-box" evidence="2">
    <location>
        <begin position="6"/>
        <end position="53"/>
    </location>
</feature>
<evidence type="ECO:0000313" key="3">
    <source>
        <dbReference type="EMBL" id="AGO82242.1"/>
    </source>
</evidence>
<dbReference type="Pfam" id="PF12937">
    <property type="entry name" value="F-box-like"/>
    <property type="match status" value="1"/>
</dbReference>
<dbReference type="InterPro" id="IPR003409">
    <property type="entry name" value="MORN"/>
</dbReference>
<sequence length="746" mass="80694">MMTCAMASLDTMPCEILVHILSTLSGPSLAAAGATCRALYSVVASYEDLWRAAYRRDFGHDAPSAAHVDFATHGKDVRWLYALEAVPAGRAWRDPTTRRLCARLASADGKVAKSGEFCLVSDSETGEARLCLDGYGAHTSADGIVREGLWREGVFVGPGRIFRPARQEGNHVTRCQGFDAHQRAQGHGSQILGDDSYEGSFLRNLRDGFGVYRWSDGDMAWAEWTNGEVCGRAFYSTSSSGRGLQCVFAGQEEETTRKGSRAITTRRGVKRTADGDIEEGLREGDMYVWKIARSSSLRRGKTAAIRDASVAVFSDGSVRRSHGALYHVRAPSGGAVVADEHGPFFVAVSDACDDPRLAGRRFFPAVDGTSAWTEFAASDKLTAPCLVPSNPTLPLGRSFALYVARPDCPLECKDNALTAIRAQMDSTGEAICAAAEVAIDKAARDCAGLPFGRPVPADRGRTDRGPMIRCFLIGSLVAAAGCRVLSSGRAYEIQAIEAWRAHATWRSVDPETGQDLVLPNVMLSWRPWMAEARETADLAWAIEQAGRNSEYGSDAMEDLVRFNVALLVCGSAGARETTHDKLRALVSMPMNVARDTDGPLVRGFDGVAMTCIEWRHPDWDPRGPWRLGTPDCALPEDTTVGDHERPDAAPLDHLESHGIVREALESPSFLGAHLEGVFFFGHTLRGASFAGARLVGCAFIGCRFERCVFAGALLTRCHFDQCTLFPDGTAVDTDAALAAIRKDGML</sequence>